<name>A0A9P5N0Q3_9AGAM</name>
<dbReference type="EMBL" id="WHVB01000004">
    <property type="protein sequence ID" value="KAF8483476.1"/>
    <property type="molecule type" value="Genomic_DNA"/>
</dbReference>
<keyword evidence="3" id="KW-1185">Reference proteome</keyword>
<protein>
    <submittedName>
        <fullName evidence="2">Uncharacterized protein</fullName>
    </submittedName>
</protein>
<evidence type="ECO:0000313" key="3">
    <source>
        <dbReference type="Proteomes" id="UP000759537"/>
    </source>
</evidence>
<gene>
    <name evidence="2" type="ORF">DFH94DRAFT_818812</name>
</gene>
<evidence type="ECO:0000256" key="1">
    <source>
        <dbReference type="SAM" id="MobiDB-lite"/>
    </source>
</evidence>
<feature type="region of interest" description="Disordered" evidence="1">
    <location>
        <begin position="236"/>
        <end position="258"/>
    </location>
</feature>
<dbReference type="Proteomes" id="UP000759537">
    <property type="component" value="Unassembled WGS sequence"/>
</dbReference>
<accession>A0A9P5N0Q3</accession>
<dbReference type="OrthoDB" id="3141919at2759"/>
<comment type="caution">
    <text evidence="2">The sequence shown here is derived from an EMBL/GenBank/DDBJ whole genome shotgun (WGS) entry which is preliminary data.</text>
</comment>
<proteinExistence type="predicted"/>
<organism evidence="2 3">
    <name type="scientific">Russula ochroleuca</name>
    <dbReference type="NCBI Taxonomy" id="152965"/>
    <lineage>
        <taxon>Eukaryota</taxon>
        <taxon>Fungi</taxon>
        <taxon>Dikarya</taxon>
        <taxon>Basidiomycota</taxon>
        <taxon>Agaricomycotina</taxon>
        <taxon>Agaricomycetes</taxon>
        <taxon>Russulales</taxon>
        <taxon>Russulaceae</taxon>
        <taxon>Russula</taxon>
    </lineage>
</organism>
<reference evidence="2" key="1">
    <citation type="submission" date="2019-10" db="EMBL/GenBank/DDBJ databases">
        <authorList>
            <consortium name="DOE Joint Genome Institute"/>
            <person name="Kuo A."/>
            <person name="Miyauchi S."/>
            <person name="Kiss E."/>
            <person name="Drula E."/>
            <person name="Kohler A."/>
            <person name="Sanchez-Garcia M."/>
            <person name="Andreopoulos B."/>
            <person name="Barry K.W."/>
            <person name="Bonito G."/>
            <person name="Buee M."/>
            <person name="Carver A."/>
            <person name="Chen C."/>
            <person name="Cichocki N."/>
            <person name="Clum A."/>
            <person name="Culley D."/>
            <person name="Crous P.W."/>
            <person name="Fauchery L."/>
            <person name="Girlanda M."/>
            <person name="Hayes R."/>
            <person name="Keri Z."/>
            <person name="LaButti K."/>
            <person name="Lipzen A."/>
            <person name="Lombard V."/>
            <person name="Magnuson J."/>
            <person name="Maillard F."/>
            <person name="Morin E."/>
            <person name="Murat C."/>
            <person name="Nolan M."/>
            <person name="Ohm R."/>
            <person name="Pangilinan J."/>
            <person name="Pereira M."/>
            <person name="Perotto S."/>
            <person name="Peter M."/>
            <person name="Riley R."/>
            <person name="Sitrit Y."/>
            <person name="Stielow B."/>
            <person name="Szollosi G."/>
            <person name="Zifcakova L."/>
            <person name="Stursova M."/>
            <person name="Spatafora J.W."/>
            <person name="Tedersoo L."/>
            <person name="Vaario L.-M."/>
            <person name="Yamada A."/>
            <person name="Yan M."/>
            <person name="Wang P."/>
            <person name="Xu J."/>
            <person name="Bruns T."/>
            <person name="Baldrian P."/>
            <person name="Vilgalys R."/>
            <person name="Henrissat B."/>
            <person name="Grigoriev I.V."/>
            <person name="Hibbett D."/>
            <person name="Nagy L.G."/>
            <person name="Martin F.M."/>
        </authorList>
    </citation>
    <scope>NUCLEOTIDE SEQUENCE</scope>
    <source>
        <strain evidence="2">Prilba</strain>
    </source>
</reference>
<dbReference type="AlphaFoldDB" id="A0A9P5N0Q3"/>
<evidence type="ECO:0000313" key="2">
    <source>
        <dbReference type="EMBL" id="KAF8483476.1"/>
    </source>
</evidence>
<sequence>MQCRDPSWWEVVQGDPLHPGIYEFDTAGPIVLSKISKCKSHSQTSLIGSDSLEPNATTFLNQIRQRDGNRCVVTGAELSLVASHLIPKCLGTDGAKGIVTRFSGEQAAQDINKFDPRIMILLSDTLDTLVDLYDLGFYHVGDIMGNTFALYNFKADSPDLPITGTGYQSGFLMATITLPPLHCHQLTLSVQGGTTSLPPKGVFDWHYLQCAIKRFGTPAYKNFLNIRFFVHPFKTGSDDSDSDDKYSDNDGPPYPSYQFDQFLAEQGKRQMMRELHEKVGQWSSEVPSGI</sequence>
<reference evidence="2" key="2">
    <citation type="journal article" date="2020" name="Nat. Commun.">
        <title>Large-scale genome sequencing of mycorrhizal fungi provides insights into the early evolution of symbiotic traits.</title>
        <authorList>
            <person name="Miyauchi S."/>
            <person name="Kiss E."/>
            <person name="Kuo A."/>
            <person name="Drula E."/>
            <person name="Kohler A."/>
            <person name="Sanchez-Garcia M."/>
            <person name="Morin E."/>
            <person name="Andreopoulos B."/>
            <person name="Barry K.W."/>
            <person name="Bonito G."/>
            <person name="Buee M."/>
            <person name="Carver A."/>
            <person name="Chen C."/>
            <person name="Cichocki N."/>
            <person name="Clum A."/>
            <person name="Culley D."/>
            <person name="Crous P.W."/>
            <person name="Fauchery L."/>
            <person name="Girlanda M."/>
            <person name="Hayes R.D."/>
            <person name="Keri Z."/>
            <person name="LaButti K."/>
            <person name="Lipzen A."/>
            <person name="Lombard V."/>
            <person name="Magnuson J."/>
            <person name="Maillard F."/>
            <person name="Murat C."/>
            <person name="Nolan M."/>
            <person name="Ohm R.A."/>
            <person name="Pangilinan J."/>
            <person name="Pereira M.F."/>
            <person name="Perotto S."/>
            <person name="Peter M."/>
            <person name="Pfister S."/>
            <person name="Riley R."/>
            <person name="Sitrit Y."/>
            <person name="Stielow J.B."/>
            <person name="Szollosi G."/>
            <person name="Zifcakova L."/>
            <person name="Stursova M."/>
            <person name="Spatafora J.W."/>
            <person name="Tedersoo L."/>
            <person name="Vaario L.M."/>
            <person name="Yamada A."/>
            <person name="Yan M."/>
            <person name="Wang P."/>
            <person name="Xu J."/>
            <person name="Bruns T."/>
            <person name="Baldrian P."/>
            <person name="Vilgalys R."/>
            <person name="Dunand C."/>
            <person name="Henrissat B."/>
            <person name="Grigoriev I.V."/>
            <person name="Hibbett D."/>
            <person name="Nagy L.G."/>
            <person name="Martin F.M."/>
        </authorList>
    </citation>
    <scope>NUCLEOTIDE SEQUENCE</scope>
    <source>
        <strain evidence="2">Prilba</strain>
    </source>
</reference>